<organism evidence="9 10">
    <name type="scientific">Trichobilharzia regenti</name>
    <name type="common">Nasal bird schistosome</name>
    <dbReference type="NCBI Taxonomy" id="157069"/>
    <lineage>
        <taxon>Eukaryota</taxon>
        <taxon>Metazoa</taxon>
        <taxon>Spiralia</taxon>
        <taxon>Lophotrochozoa</taxon>
        <taxon>Platyhelminthes</taxon>
        <taxon>Trematoda</taxon>
        <taxon>Digenea</taxon>
        <taxon>Strigeidida</taxon>
        <taxon>Schistosomatoidea</taxon>
        <taxon>Schistosomatidae</taxon>
        <taxon>Trichobilharzia</taxon>
    </lineage>
</organism>
<dbReference type="InterPro" id="IPR027417">
    <property type="entry name" value="P-loop_NTPase"/>
</dbReference>
<name>A0AA85KAE0_TRIRE</name>
<dbReference type="HAMAP" id="MF_00165">
    <property type="entry name" value="Thymidylate_kinase"/>
    <property type="match status" value="1"/>
</dbReference>
<dbReference type="PANTHER" id="PTHR10344">
    <property type="entry name" value="THYMIDYLATE KINASE"/>
    <property type="match status" value="1"/>
</dbReference>
<dbReference type="GO" id="GO:0005739">
    <property type="term" value="C:mitochondrion"/>
    <property type="evidence" value="ECO:0007669"/>
    <property type="project" value="TreeGrafter"/>
</dbReference>
<dbReference type="SUPFAM" id="SSF52540">
    <property type="entry name" value="P-loop containing nucleoside triphosphate hydrolases"/>
    <property type="match status" value="1"/>
</dbReference>
<dbReference type="Proteomes" id="UP000050795">
    <property type="component" value="Unassembled WGS sequence"/>
</dbReference>
<protein>
    <recommendedName>
        <fullName evidence="2">dTMP kinase</fullName>
        <ecNumber evidence="2">2.7.4.9</ecNumber>
    </recommendedName>
</protein>
<evidence type="ECO:0000256" key="1">
    <source>
        <dbReference type="ARBA" id="ARBA00009776"/>
    </source>
</evidence>
<dbReference type="EC" id="2.7.4.9" evidence="2"/>
<keyword evidence="3" id="KW-0808">Transferase</keyword>
<dbReference type="WBParaSite" id="TREG1_76030.1">
    <property type="protein sequence ID" value="TREG1_76030.1"/>
    <property type="gene ID" value="TREG1_76030"/>
</dbReference>
<proteinExistence type="inferred from homology"/>
<dbReference type="GO" id="GO:0004550">
    <property type="term" value="F:nucleoside diphosphate kinase activity"/>
    <property type="evidence" value="ECO:0007669"/>
    <property type="project" value="TreeGrafter"/>
</dbReference>
<evidence type="ECO:0000256" key="2">
    <source>
        <dbReference type="ARBA" id="ARBA00012980"/>
    </source>
</evidence>
<keyword evidence="6" id="KW-0418">Kinase</keyword>
<dbReference type="InterPro" id="IPR039430">
    <property type="entry name" value="Thymidylate_kin-like_dom"/>
</dbReference>
<evidence type="ECO:0000256" key="5">
    <source>
        <dbReference type="ARBA" id="ARBA00022741"/>
    </source>
</evidence>
<evidence type="ECO:0000256" key="6">
    <source>
        <dbReference type="ARBA" id="ARBA00022777"/>
    </source>
</evidence>
<dbReference type="GO" id="GO:0006227">
    <property type="term" value="P:dUDP biosynthetic process"/>
    <property type="evidence" value="ECO:0007669"/>
    <property type="project" value="TreeGrafter"/>
</dbReference>
<reference evidence="10 11" key="2">
    <citation type="submission" date="2023-11" db="UniProtKB">
        <authorList>
            <consortium name="WormBaseParasite"/>
        </authorList>
    </citation>
    <scope>IDENTIFICATION</scope>
</reference>
<dbReference type="GO" id="GO:0005634">
    <property type="term" value="C:nucleus"/>
    <property type="evidence" value="ECO:0007669"/>
    <property type="project" value="TreeGrafter"/>
</dbReference>
<evidence type="ECO:0000259" key="8">
    <source>
        <dbReference type="Pfam" id="PF02223"/>
    </source>
</evidence>
<dbReference type="NCBIfam" id="TIGR00041">
    <property type="entry name" value="DTMP_kinase"/>
    <property type="match status" value="1"/>
</dbReference>
<dbReference type="Gene3D" id="3.40.50.300">
    <property type="entry name" value="P-loop containing nucleotide triphosphate hydrolases"/>
    <property type="match status" value="1"/>
</dbReference>
<keyword evidence="4" id="KW-0545">Nucleotide biosynthesis</keyword>
<dbReference type="GO" id="GO:0005524">
    <property type="term" value="F:ATP binding"/>
    <property type="evidence" value="ECO:0007669"/>
    <property type="project" value="UniProtKB-KW"/>
</dbReference>
<keyword evidence="5" id="KW-0547">Nucleotide-binding</keyword>
<evidence type="ECO:0000256" key="3">
    <source>
        <dbReference type="ARBA" id="ARBA00022679"/>
    </source>
</evidence>
<dbReference type="InterPro" id="IPR018094">
    <property type="entry name" value="Thymidylate_kinase"/>
</dbReference>
<keyword evidence="7" id="KW-0067">ATP-binding</keyword>
<dbReference type="WBParaSite" id="TREG1_76030.2">
    <property type="protein sequence ID" value="TREG1_76030.2"/>
    <property type="gene ID" value="TREG1_76030"/>
</dbReference>
<comment type="similarity">
    <text evidence="1">Belongs to the thymidylate kinase family.</text>
</comment>
<evidence type="ECO:0000313" key="10">
    <source>
        <dbReference type="WBParaSite" id="TREG1_76030.1"/>
    </source>
</evidence>
<dbReference type="GO" id="GO:0004798">
    <property type="term" value="F:dTMP kinase activity"/>
    <property type="evidence" value="ECO:0007669"/>
    <property type="project" value="UniProtKB-EC"/>
</dbReference>
<reference evidence="9" key="1">
    <citation type="submission" date="2022-06" db="EMBL/GenBank/DDBJ databases">
        <authorList>
            <person name="Berger JAMES D."/>
            <person name="Berger JAMES D."/>
        </authorList>
    </citation>
    <scope>NUCLEOTIDE SEQUENCE [LARGE SCALE GENOMIC DNA]</scope>
</reference>
<keyword evidence="9" id="KW-1185">Reference proteome</keyword>
<evidence type="ECO:0000256" key="7">
    <source>
        <dbReference type="ARBA" id="ARBA00022840"/>
    </source>
</evidence>
<evidence type="ECO:0000313" key="11">
    <source>
        <dbReference type="WBParaSite" id="TREG1_76030.2"/>
    </source>
</evidence>
<evidence type="ECO:0000256" key="4">
    <source>
        <dbReference type="ARBA" id="ARBA00022727"/>
    </source>
</evidence>
<dbReference type="GO" id="GO:0006233">
    <property type="term" value="P:dTDP biosynthetic process"/>
    <property type="evidence" value="ECO:0007669"/>
    <property type="project" value="InterPro"/>
</dbReference>
<feature type="domain" description="Thymidylate kinase-like" evidence="8">
    <location>
        <begin position="13"/>
        <end position="177"/>
    </location>
</feature>
<dbReference type="GO" id="GO:0006235">
    <property type="term" value="P:dTTP biosynthetic process"/>
    <property type="evidence" value="ECO:0007669"/>
    <property type="project" value="TreeGrafter"/>
</dbReference>
<dbReference type="GO" id="GO:0005829">
    <property type="term" value="C:cytosol"/>
    <property type="evidence" value="ECO:0007669"/>
    <property type="project" value="TreeGrafter"/>
</dbReference>
<dbReference type="Pfam" id="PF02223">
    <property type="entry name" value="Thymidylate_kin"/>
    <property type="match status" value="1"/>
</dbReference>
<dbReference type="PANTHER" id="PTHR10344:SF1">
    <property type="entry name" value="THYMIDYLATE KINASE"/>
    <property type="match status" value="1"/>
</dbReference>
<accession>A0AA85KAE0</accession>
<evidence type="ECO:0000313" key="9">
    <source>
        <dbReference type="Proteomes" id="UP000050795"/>
    </source>
</evidence>
<sequence>MTGPVSRGIFVVLEGADRVGKTTQASLLAKALSELTKKETLSVKFPDRDTPLGKQLDAYLSGAGEINNHALHLLFTANRWEKQSDIRKAIADGIPVVADRYIYSGIAYTAAKPSSTPNWEWCCEMEKGLVAPDLVICLTPDNMDSLNSRNGYGSERYEKDDFQKRVLENYVRISKEVQLENNDEEENDSVGFWHFVQATNKSVDEVHQCIMSLVKSKLESMTGPEIHDCTKETN</sequence>
<dbReference type="AlphaFoldDB" id="A0AA85KAE0"/>